<gene>
    <name evidence="2" type="ORF">COY29_03310</name>
</gene>
<dbReference type="EMBL" id="PFNO01000110">
    <property type="protein sequence ID" value="PIZ48642.1"/>
    <property type="molecule type" value="Genomic_DNA"/>
</dbReference>
<sequence length="328" mass="37304">ENGFKDFYQGWSDYLPGYLYVLWFLGKIRGIIPDVLLYKLPAILADLATGFLIYKIVGKLKNSKWGLIASSLYIFNPAILTNSTFWGQIDSITSLLSILSIYFAPVNFLLSSFLLALGTLIKPQVAFIAAVIFLVMIKNRWKLKKILSYIFLSLIVFVLGFIPFASGNNLFSFIAERLSTSSGQYPYTSINAFNFWGIFGFWNKESSTLAPMIVGVIIVLIISGLVLLKVWKKKGWEYQLASVVFLSCFLFLTRMHERHLLPVFAPLVISASLVPDLLIPYVGLSLTYLANLYYSYIWITYDFRTVFPQGLIAFFILINLVLLVFTIW</sequence>
<feature type="transmembrane region" description="Helical" evidence="1">
    <location>
        <begin position="35"/>
        <end position="54"/>
    </location>
</feature>
<evidence type="ECO:0000313" key="2">
    <source>
        <dbReference type="EMBL" id="PIZ48642.1"/>
    </source>
</evidence>
<feature type="transmembrane region" description="Helical" evidence="1">
    <location>
        <begin position="236"/>
        <end position="253"/>
    </location>
</feature>
<feature type="transmembrane region" description="Helical" evidence="1">
    <location>
        <begin position="109"/>
        <end position="134"/>
    </location>
</feature>
<feature type="transmembrane region" description="Helical" evidence="1">
    <location>
        <begin position="146"/>
        <end position="165"/>
    </location>
</feature>
<reference evidence="3" key="1">
    <citation type="submission" date="2017-09" db="EMBL/GenBank/DDBJ databases">
        <title>Depth-based differentiation of microbial function through sediment-hosted aquifers and enrichment of novel symbionts in the deep terrestrial subsurface.</title>
        <authorList>
            <person name="Probst A.J."/>
            <person name="Ladd B."/>
            <person name="Jarett J.K."/>
            <person name="Geller-Mcgrath D.E."/>
            <person name="Sieber C.M.K."/>
            <person name="Emerson J.B."/>
            <person name="Anantharaman K."/>
            <person name="Thomas B.C."/>
            <person name="Malmstrom R."/>
            <person name="Stieglmeier M."/>
            <person name="Klingl A."/>
            <person name="Woyke T."/>
            <person name="Ryan C.M."/>
            <person name="Banfield J.F."/>
        </authorList>
    </citation>
    <scope>NUCLEOTIDE SEQUENCE [LARGE SCALE GENOMIC DNA]</scope>
</reference>
<keyword evidence="1" id="KW-0472">Membrane</keyword>
<accession>A0A2M7TNH6</accession>
<evidence type="ECO:0000256" key="1">
    <source>
        <dbReference type="SAM" id="Phobius"/>
    </source>
</evidence>
<feature type="transmembrane region" description="Helical" evidence="1">
    <location>
        <begin position="209"/>
        <end position="230"/>
    </location>
</feature>
<feature type="non-terminal residue" evidence="2">
    <location>
        <position position="328"/>
    </location>
</feature>
<feature type="non-terminal residue" evidence="2">
    <location>
        <position position="1"/>
    </location>
</feature>
<organism evidence="2 3">
    <name type="scientific">Candidatus Woesebacteria bacterium CG_4_10_14_0_2_um_filter_39_14</name>
    <dbReference type="NCBI Taxonomy" id="1975054"/>
    <lineage>
        <taxon>Bacteria</taxon>
        <taxon>Candidatus Woeseibacteriota</taxon>
    </lineage>
</organism>
<keyword evidence="1" id="KW-1133">Transmembrane helix</keyword>
<feature type="transmembrane region" description="Helical" evidence="1">
    <location>
        <begin position="306"/>
        <end position="327"/>
    </location>
</feature>
<comment type="caution">
    <text evidence="2">The sequence shown here is derived from an EMBL/GenBank/DDBJ whole genome shotgun (WGS) entry which is preliminary data.</text>
</comment>
<protein>
    <submittedName>
        <fullName evidence="2">Uncharacterized protein</fullName>
    </submittedName>
</protein>
<dbReference type="AlphaFoldDB" id="A0A2M7TNH6"/>
<feature type="transmembrane region" description="Helical" evidence="1">
    <location>
        <begin position="66"/>
        <end position="89"/>
    </location>
</feature>
<name>A0A2M7TNH6_9BACT</name>
<evidence type="ECO:0000313" key="3">
    <source>
        <dbReference type="Proteomes" id="UP000229753"/>
    </source>
</evidence>
<keyword evidence="1" id="KW-0812">Transmembrane</keyword>
<dbReference type="Proteomes" id="UP000229753">
    <property type="component" value="Unassembled WGS sequence"/>
</dbReference>
<proteinExistence type="predicted"/>